<name>A0ACC4BR27_POPAL</name>
<protein>
    <submittedName>
        <fullName evidence="1">Uncharacterized protein</fullName>
    </submittedName>
</protein>
<sequence>MIPTMGHFTPPKLLFALCLLFPIAASFSTSNDRKTYIIHMDKTGMPSTFSTQHDWYVSTLSSLSSPDDIPPIHLYSYKHVMDGFSAVLSQTHLDQLESLPGHVATFPESIGHLHTTHTP</sequence>
<accession>A0ACC4BR27</accession>
<reference evidence="1 2" key="1">
    <citation type="journal article" date="2024" name="Plant Biotechnol. J.">
        <title>Genome and CRISPR/Cas9 system of a widespread forest tree (Populus alba) in the world.</title>
        <authorList>
            <person name="Liu Y.J."/>
            <person name="Jiang P.F."/>
            <person name="Han X.M."/>
            <person name="Li X.Y."/>
            <person name="Wang H.M."/>
            <person name="Wang Y.J."/>
            <person name="Wang X.X."/>
            <person name="Zeng Q.Y."/>
        </authorList>
    </citation>
    <scope>NUCLEOTIDE SEQUENCE [LARGE SCALE GENOMIC DNA]</scope>
    <source>
        <strain evidence="2">cv. PAL-ZL1</strain>
    </source>
</reference>
<evidence type="ECO:0000313" key="1">
    <source>
        <dbReference type="EMBL" id="KAL3580506.1"/>
    </source>
</evidence>
<evidence type="ECO:0000313" key="2">
    <source>
        <dbReference type="Proteomes" id="UP000309997"/>
    </source>
</evidence>
<proteinExistence type="predicted"/>
<dbReference type="Proteomes" id="UP000309997">
    <property type="component" value="Unassembled WGS sequence"/>
</dbReference>
<organism evidence="1 2">
    <name type="scientific">Populus alba</name>
    <name type="common">White poplar</name>
    <dbReference type="NCBI Taxonomy" id="43335"/>
    <lineage>
        <taxon>Eukaryota</taxon>
        <taxon>Viridiplantae</taxon>
        <taxon>Streptophyta</taxon>
        <taxon>Embryophyta</taxon>
        <taxon>Tracheophyta</taxon>
        <taxon>Spermatophyta</taxon>
        <taxon>Magnoliopsida</taxon>
        <taxon>eudicotyledons</taxon>
        <taxon>Gunneridae</taxon>
        <taxon>Pentapetalae</taxon>
        <taxon>rosids</taxon>
        <taxon>fabids</taxon>
        <taxon>Malpighiales</taxon>
        <taxon>Salicaceae</taxon>
        <taxon>Saliceae</taxon>
        <taxon>Populus</taxon>
    </lineage>
</organism>
<dbReference type="EMBL" id="RCHU02000009">
    <property type="protein sequence ID" value="KAL3580506.1"/>
    <property type="molecule type" value="Genomic_DNA"/>
</dbReference>
<keyword evidence="2" id="KW-1185">Reference proteome</keyword>
<comment type="caution">
    <text evidence="1">The sequence shown here is derived from an EMBL/GenBank/DDBJ whole genome shotgun (WGS) entry which is preliminary data.</text>
</comment>
<gene>
    <name evidence="1" type="ORF">D5086_018341</name>
</gene>